<gene>
    <name evidence="1" type="ORF">RirG_212590</name>
</gene>
<accession>A0A015IRH5</accession>
<evidence type="ECO:0000313" key="1">
    <source>
        <dbReference type="EMBL" id="EXX56840.1"/>
    </source>
</evidence>
<protein>
    <submittedName>
        <fullName evidence="1">Uncharacterized protein</fullName>
    </submittedName>
</protein>
<dbReference type="HOGENOM" id="CLU_2962089_0_0_1"/>
<organism evidence="1 2">
    <name type="scientific">Rhizophagus irregularis (strain DAOM 197198w)</name>
    <name type="common">Glomus intraradices</name>
    <dbReference type="NCBI Taxonomy" id="1432141"/>
    <lineage>
        <taxon>Eukaryota</taxon>
        <taxon>Fungi</taxon>
        <taxon>Fungi incertae sedis</taxon>
        <taxon>Mucoromycota</taxon>
        <taxon>Glomeromycotina</taxon>
        <taxon>Glomeromycetes</taxon>
        <taxon>Glomerales</taxon>
        <taxon>Glomeraceae</taxon>
        <taxon>Rhizophagus</taxon>
    </lineage>
</organism>
<name>A0A015IRH5_RHIIW</name>
<evidence type="ECO:0000313" key="2">
    <source>
        <dbReference type="Proteomes" id="UP000022910"/>
    </source>
</evidence>
<keyword evidence="2" id="KW-1185">Reference proteome</keyword>
<proteinExistence type="predicted"/>
<sequence length="59" mass="7182">MFLKDEYCEKCGEQYTNHMWFKRCKPCEINYLKKNFTNWTSGNEKLNGYHTISLIILKK</sequence>
<reference evidence="1 2" key="1">
    <citation type="submission" date="2014-02" db="EMBL/GenBank/DDBJ databases">
        <title>Single nucleus genome sequencing reveals high similarity among nuclei of an endomycorrhizal fungus.</title>
        <authorList>
            <person name="Lin K."/>
            <person name="Geurts R."/>
            <person name="Zhang Z."/>
            <person name="Limpens E."/>
            <person name="Saunders D.G."/>
            <person name="Mu D."/>
            <person name="Pang E."/>
            <person name="Cao H."/>
            <person name="Cha H."/>
            <person name="Lin T."/>
            <person name="Zhou Q."/>
            <person name="Shang Y."/>
            <person name="Li Y."/>
            <person name="Ivanov S."/>
            <person name="Sharma T."/>
            <person name="Velzen R.V."/>
            <person name="Ruijter N.D."/>
            <person name="Aanen D.K."/>
            <person name="Win J."/>
            <person name="Kamoun S."/>
            <person name="Bisseling T."/>
            <person name="Huang S."/>
        </authorList>
    </citation>
    <scope>NUCLEOTIDE SEQUENCE [LARGE SCALE GENOMIC DNA]</scope>
    <source>
        <strain evidence="2">DAOM197198w</strain>
    </source>
</reference>
<dbReference type="Proteomes" id="UP000022910">
    <property type="component" value="Unassembled WGS sequence"/>
</dbReference>
<comment type="caution">
    <text evidence="1">The sequence shown here is derived from an EMBL/GenBank/DDBJ whole genome shotgun (WGS) entry which is preliminary data.</text>
</comment>
<dbReference type="AlphaFoldDB" id="A0A015IRH5"/>
<dbReference type="EMBL" id="JEMT01027512">
    <property type="protein sequence ID" value="EXX56840.1"/>
    <property type="molecule type" value="Genomic_DNA"/>
</dbReference>